<dbReference type="InterPro" id="IPR000082">
    <property type="entry name" value="SEA_dom"/>
</dbReference>
<organism evidence="4 5">
    <name type="scientific">Mytilus edulis</name>
    <name type="common">Blue mussel</name>
    <dbReference type="NCBI Taxonomy" id="6550"/>
    <lineage>
        <taxon>Eukaryota</taxon>
        <taxon>Metazoa</taxon>
        <taxon>Spiralia</taxon>
        <taxon>Lophotrochozoa</taxon>
        <taxon>Mollusca</taxon>
        <taxon>Bivalvia</taxon>
        <taxon>Autobranchia</taxon>
        <taxon>Pteriomorphia</taxon>
        <taxon>Mytilida</taxon>
        <taxon>Mytiloidea</taxon>
        <taxon>Mytilidae</taxon>
        <taxon>Mytilinae</taxon>
        <taxon>Mytilus</taxon>
    </lineage>
</organism>
<protein>
    <recommendedName>
        <fullName evidence="3">SEA domain-containing protein</fullName>
    </recommendedName>
</protein>
<keyword evidence="5" id="KW-1185">Reference proteome</keyword>
<evidence type="ECO:0000259" key="3">
    <source>
        <dbReference type="Pfam" id="PF01390"/>
    </source>
</evidence>
<dbReference type="OrthoDB" id="6195814at2759"/>
<dbReference type="AlphaFoldDB" id="A0A8S3VA26"/>
<evidence type="ECO:0000313" key="5">
    <source>
        <dbReference type="Proteomes" id="UP000683360"/>
    </source>
</evidence>
<accession>A0A8S3VA26</accession>
<proteinExistence type="predicted"/>
<name>A0A8S3VA26_MYTED</name>
<reference evidence="4" key="1">
    <citation type="submission" date="2021-03" db="EMBL/GenBank/DDBJ databases">
        <authorList>
            <person name="Bekaert M."/>
        </authorList>
    </citation>
    <scope>NUCLEOTIDE SEQUENCE</scope>
</reference>
<dbReference type="EMBL" id="CAJPWZ010003147">
    <property type="protein sequence ID" value="CAG2253243.1"/>
    <property type="molecule type" value="Genomic_DNA"/>
</dbReference>
<feature type="transmembrane region" description="Helical" evidence="2">
    <location>
        <begin position="190"/>
        <end position="212"/>
    </location>
</feature>
<feature type="compositionally biased region" description="Polar residues" evidence="1">
    <location>
        <begin position="1"/>
        <end position="19"/>
    </location>
</feature>
<keyword evidence="2" id="KW-1133">Transmembrane helix</keyword>
<evidence type="ECO:0000256" key="2">
    <source>
        <dbReference type="SAM" id="Phobius"/>
    </source>
</evidence>
<dbReference type="Proteomes" id="UP000683360">
    <property type="component" value="Unassembled WGS sequence"/>
</dbReference>
<feature type="region of interest" description="Disordered" evidence="1">
    <location>
        <begin position="1"/>
        <end position="21"/>
    </location>
</feature>
<feature type="domain" description="SEA" evidence="3">
    <location>
        <begin position="33"/>
        <end position="113"/>
    </location>
</feature>
<keyword evidence="2" id="KW-0812">Transmembrane</keyword>
<evidence type="ECO:0000256" key="1">
    <source>
        <dbReference type="SAM" id="MobiDB-lite"/>
    </source>
</evidence>
<gene>
    <name evidence="4" type="ORF">MEDL_64788</name>
</gene>
<sequence>MTVQSSKIRNTSGPTTTYTPVPGESKVEVILTISVTPKEDLTNENTVYYNELFNETFTVLTSYYSSSATTTDNFIKVVVYRISKGSLVVNHAVILNSTSTTGQNQVAAATNKLVNGGAMLTFGAGLTSPAAAGATSAAIHTAGGVKATVTTSTTICDTFNTLNTCPTNQECSVNGNGVPYCATRPAPGRFFTGAILVDSIAGIALLIVHSMVTGMMGL</sequence>
<dbReference type="Pfam" id="PF01390">
    <property type="entry name" value="SEA"/>
    <property type="match status" value="1"/>
</dbReference>
<evidence type="ECO:0000313" key="4">
    <source>
        <dbReference type="EMBL" id="CAG2253243.1"/>
    </source>
</evidence>
<keyword evidence="2" id="KW-0472">Membrane</keyword>
<comment type="caution">
    <text evidence="4">The sequence shown here is derived from an EMBL/GenBank/DDBJ whole genome shotgun (WGS) entry which is preliminary data.</text>
</comment>